<dbReference type="Pfam" id="PF13786">
    <property type="entry name" value="DUF4179"/>
    <property type="match status" value="1"/>
</dbReference>
<evidence type="ECO:0000256" key="1">
    <source>
        <dbReference type="SAM" id="Phobius"/>
    </source>
</evidence>
<organism evidence="3 4">
    <name type="scientific">Amphibacillus marinus</name>
    <dbReference type="NCBI Taxonomy" id="872970"/>
    <lineage>
        <taxon>Bacteria</taxon>
        <taxon>Bacillati</taxon>
        <taxon>Bacillota</taxon>
        <taxon>Bacilli</taxon>
        <taxon>Bacillales</taxon>
        <taxon>Bacillaceae</taxon>
        <taxon>Amphibacillus</taxon>
    </lineage>
</organism>
<sequence>MDKVKELFYHRKQQLNQIQAPAELEQRLSQALIKQPKSVRLFRMKKLWRYATAFIIMILIINHAAPSLAYYGKKLLGYDHIISDTLQHLNEGGLGQAINKSLVFENGLRFTVDGVMVDDNQLVMFYTLESPKPLQDNPNYDVTPQQLTGFLTNASAISGVGEYSEDGKKLKGVQTFAPPNGFARALTIEFWGTNQTLTFTYNPAQALGHSIKQSIRKSVKLDGGSLTIQTLTASPTQTKIAGRGDKAVIEGLTLDQIKLLINNEEVVWLGSSIKTGITGTTFEINYDALPTDLATITLKLMFPDGQIVTIYQ</sequence>
<keyword evidence="1" id="KW-0472">Membrane</keyword>
<dbReference type="OrthoDB" id="2961302at2"/>
<dbReference type="EMBL" id="FODJ01000001">
    <property type="protein sequence ID" value="SEN72770.1"/>
    <property type="molecule type" value="Genomic_DNA"/>
</dbReference>
<accession>A0A1H8IVI6</accession>
<name>A0A1H8IVI6_9BACI</name>
<reference evidence="3 4" key="1">
    <citation type="submission" date="2016-10" db="EMBL/GenBank/DDBJ databases">
        <authorList>
            <person name="de Groot N.N."/>
        </authorList>
    </citation>
    <scope>NUCLEOTIDE SEQUENCE [LARGE SCALE GENOMIC DNA]</scope>
    <source>
        <strain evidence="3 4">CGMCC 1.10434</strain>
    </source>
</reference>
<dbReference type="InterPro" id="IPR025436">
    <property type="entry name" value="DUF4179"/>
</dbReference>
<dbReference type="AlphaFoldDB" id="A0A1H8IVI6"/>
<keyword evidence="1" id="KW-1133">Transmembrane helix</keyword>
<evidence type="ECO:0000313" key="4">
    <source>
        <dbReference type="Proteomes" id="UP000199300"/>
    </source>
</evidence>
<keyword evidence="4" id="KW-1185">Reference proteome</keyword>
<feature type="transmembrane region" description="Helical" evidence="1">
    <location>
        <begin position="47"/>
        <end position="65"/>
    </location>
</feature>
<feature type="domain" description="DUF4179" evidence="2">
    <location>
        <begin position="44"/>
        <end position="130"/>
    </location>
</feature>
<gene>
    <name evidence="3" type="ORF">SAMN04488134_101749</name>
</gene>
<dbReference type="RefSeq" id="WP_091494922.1">
    <property type="nucleotide sequence ID" value="NZ_FODJ01000001.1"/>
</dbReference>
<evidence type="ECO:0000313" key="3">
    <source>
        <dbReference type="EMBL" id="SEN72770.1"/>
    </source>
</evidence>
<protein>
    <recommendedName>
        <fullName evidence="2">DUF4179 domain-containing protein</fullName>
    </recommendedName>
</protein>
<proteinExistence type="predicted"/>
<keyword evidence="1" id="KW-0812">Transmembrane</keyword>
<dbReference type="Gene3D" id="2.60.40.1630">
    <property type="entry name" value="bacillus anthracis domain"/>
    <property type="match status" value="1"/>
</dbReference>
<dbReference type="Proteomes" id="UP000199300">
    <property type="component" value="Unassembled WGS sequence"/>
</dbReference>
<evidence type="ECO:0000259" key="2">
    <source>
        <dbReference type="Pfam" id="PF13786"/>
    </source>
</evidence>